<dbReference type="KEGG" id="nabu:FZC36_00710"/>
<sequence length="581" mass="66854">MKLEVNLNSKDMRTFYGSKDFHIKNITKHTDFVNNETWFICEDINYLQKAIDKNPAGLIIPEEHEEYEKYEEHEKHKKYKRIQLQQSLKTLFSKNIKKVWPEFCSIKFPLKPDFICLVTGTNGKTSVSWITSKAINNLNISINSNHSKHDSNHLLKSGYIGTLGIIYPNTKTTNLLTTPDALDLHFHLNKMKKEGVNFVIIEASSIGLDQERLAFVKADICVFTNFSQDHLDYHITMDKYLKSKLKIKELFKSDCKFITHASLLDTKTTDIKKVKNCNKIEIKGDIVYGECPEACISYKVDSPTLDQEYLFHYQNRFKRALHKKTQENKKNISEIYSSEVHGFKRENINAAFVIIKNFIDRNASIQNYTDYKIIEEILKSAHVPGRFQKINSNLLDVYVDFAHTPDALEIILKEAKKEYRKVGLVFGCGGDRDISKRSKMGEIAEQFSDWFILTNDNPRSEDPISIAKDVISTLSEKAILIPTNNTNLSGIHNNESGNSKEIKSNQECNQTQNFSQYKIKIVLDRRKAIKEGILRSISEKTPLLIAGKGDERTQETNGVKVHFHDPSIITEILEEIEESKK</sequence>
<dbReference type="Pfam" id="PF02875">
    <property type="entry name" value="Mur_ligase_C"/>
    <property type="match status" value="1"/>
</dbReference>
<dbReference type="SUPFAM" id="SSF53244">
    <property type="entry name" value="MurD-like peptide ligases, peptide-binding domain"/>
    <property type="match status" value="1"/>
</dbReference>
<evidence type="ECO:0000259" key="1">
    <source>
        <dbReference type="Pfam" id="PF02875"/>
    </source>
</evidence>
<organism evidence="3 4">
    <name type="scientific">Candidatus Nesciobacter abundans</name>
    <dbReference type="NCBI Taxonomy" id="2601668"/>
    <lineage>
        <taxon>Bacteria</taxon>
        <taxon>Pseudomonadati</taxon>
        <taxon>Pseudomonadota</taxon>
        <taxon>Alphaproteobacteria</taxon>
        <taxon>Holosporales</taxon>
        <taxon>Holosporaceae</taxon>
        <taxon>Candidatus Nesciobacter</taxon>
    </lineage>
</organism>
<dbReference type="Proteomes" id="UP000324924">
    <property type="component" value="Chromosome"/>
</dbReference>
<dbReference type="Gene3D" id="3.90.190.20">
    <property type="entry name" value="Mur ligase, C-terminal domain"/>
    <property type="match status" value="1"/>
</dbReference>
<evidence type="ECO:0000313" key="4">
    <source>
        <dbReference type="Proteomes" id="UP000324924"/>
    </source>
</evidence>
<dbReference type="PANTHER" id="PTHR23135">
    <property type="entry name" value="MUR LIGASE FAMILY MEMBER"/>
    <property type="match status" value="1"/>
</dbReference>
<name>A0A5C0UGM3_9PROT</name>
<feature type="domain" description="Mur ligase central" evidence="2">
    <location>
        <begin position="118"/>
        <end position="274"/>
    </location>
</feature>
<dbReference type="Pfam" id="PF08245">
    <property type="entry name" value="Mur_ligase_M"/>
    <property type="match status" value="1"/>
</dbReference>
<dbReference type="OrthoDB" id="9800958at2"/>
<accession>A0A5C0UGM3</accession>
<dbReference type="AlphaFoldDB" id="A0A5C0UGM3"/>
<evidence type="ECO:0000259" key="2">
    <source>
        <dbReference type="Pfam" id="PF08245"/>
    </source>
</evidence>
<proteinExistence type="predicted"/>
<dbReference type="InterPro" id="IPR036615">
    <property type="entry name" value="Mur_ligase_C_dom_sf"/>
</dbReference>
<dbReference type="InterPro" id="IPR036565">
    <property type="entry name" value="Mur-like_cat_sf"/>
</dbReference>
<feature type="domain" description="Mur ligase C-terminal" evidence="1">
    <location>
        <begin position="385"/>
        <end position="481"/>
    </location>
</feature>
<protein>
    <submittedName>
        <fullName evidence="3">Uncharacterized protein</fullName>
    </submittedName>
</protein>
<dbReference type="Gene3D" id="3.40.1190.10">
    <property type="entry name" value="Mur-like, catalytic domain"/>
    <property type="match status" value="1"/>
</dbReference>
<dbReference type="GO" id="GO:0016881">
    <property type="term" value="F:acid-amino acid ligase activity"/>
    <property type="evidence" value="ECO:0007669"/>
    <property type="project" value="InterPro"/>
</dbReference>
<dbReference type="EMBL" id="CP043314">
    <property type="protein sequence ID" value="QEK38959.1"/>
    <property type="molecule type" value="Genomic_DNA"/>
</dbReference>
<keyword evidence="4" id="KW-1185">Reference proteome</keyword>
<dbReference type="RefSeq" id="WP_148972082.1">
    <property type="nucleotide sequence ID" value="NZ_CP043314.1"/>
</dbReference>
<dbReference type="GO" id="GO:0005524">
    <property type="term" value="F:ATP binding"/>
    <property type="evidence" value="ECO:0007669"/>
    <property type="project" value="InterPro"/>
</dbReference>
<dbReference type="InterPro" id="IPR013221">
    <property type="entry name" value="Mur_ligase_cen"/>
</dbReference>
<evidence type="ECO:0000313" key="3">
    <source>
        <dbReference type="EMBL" id="QEK38959.1"/>
    </source>
</evidence>
<dbReference type="SUPFAM" id="SSF53623">
    <property type="entry name" value="MurD-like peptide ligases, catalytic domain"/>
    <property type="match status" value="1"/>
</dbReference>
<dbReference type="PANTHER" id="PTHR23135:SF4">
    <property type="entry name" value="UDP-N-ACETYLMURAMOYL-L-ALANYL-D-GLUTAMATE--2,6-DIAMINOPIMELATE LIGASE MURE HOMOLOG, CHLOROPLASTIC"/>
    <property type="match status" value="1"/>
</dbReference>
<reference evidence="3 4" key="1">
    <citation type="submission" date="2019-08" db="EMBL/GenBank/DDBJ databases">
        <title>Highly reduced genomes of protist endosymbionts show evolutionary convergence.</title>
        <authorList>
            <person name="George E."/>
            <person name="Husnik F."/>
            <person name="Tashyreva D."/>
            <person name="Prokopchuk G."/>
            <person name="Horak A."/>
            <person name="Kwong W.K."/>
            <person name="Lukes J."/>
            <person name="Keeling P.J."/>
        </authorList>
    </citation>
    <scope>NUCLEOTIDE SEQUENCE [LARGE SCALE GENOMIC DNA]</scope>
    <source>
        <strain evidence="3">1604HC</strain>
    </source>
</reference>
<dbReference type="InterPro" id="IPR004101">
    <property type="entry name" value="Mur_ligase_C"/>
</dbReference>
<gene>
    <name evidence="3" type="ORF">FZC36_00710</name>
</gene>